<dbReference type="InterPro" id="IPR001368">
    <property type="entry name" value="TNFR/NGFR_Cys_rich_reg"/>
</dbReference>
<evidence type="ECO:0000256" key="1">
    <source>
        <dbReference type="PROSITE-ProRule" id="PRU00206"/>
    </source>
</evidence>
<dbReference type="PROSITE" id="PS50050">
    <property type="entry name" value="TNFR_NGFR_2"/>
    <property type="match status" value="1"/>
</dbReference>
<sequence length="1639" mass="181624">MKADQGVRKLEDEVRACDTRCPQGFWLYGNCSRGQPLECKKCSDGCPAGMYIARPCTPYSDLVCRACRPLCISEEFEFTPCKGSSNRECRRKDIIPELVIPHKRRVWFEDQRKVRDVSFILTAETQRRLLVNRTVILDRGSGYQVQLDFEMVHLEPILEPVNHSTSNDNAHFLASARAESSTADDMYSRQWFGGSAASDPASPSGLSELWHRANDTLARLCPYPIPPVYHLTMFVHRVSSAAATVTSWLVWAHVLTSLNVTTSTDPDQSLPGYRPILSSCTTYEQHGYFPPLGFAPGGDTRGDWYGDAANAFGGDDNRPARGGFYSDPGGDDDAGSQRRRSQLVEAPTISCLEPSKLPAIFGPKWNEELAAPQTAFYEEKIQCAHLKEACRACLVSCAEEIKSSSLSCKPTAGPADNGRSGRLETCFDCCARDNCTYICGKYSAHRCLMRLCSRGTRLDFRLTPEWPKENPFICHVQPARSRPIYRLRWSLLHNGHPSTKQTFSASLSLNQPISGLHGESMWSGGGGHSSAGHSDNVVKRLPGGTLNQLLRGLLNVDYSLGLSHIPDIISGSASTQAAYYWSTQTIPLLQNAVSGSDGYEGSSGTLSYPFLSPFPPVSTSAQAGASGAATPSLLVWPSKPFEVNTDLWRRLSAAPCASADPLLEKLNIYTPALAPYIGMTDVQVNYKAPYLYSISHVRIKPKLNFSLSREASFLGSIFEPTSVERGHSLRATLTLDLNYGVDGSDDAEKHQQHQFVGNRQSAIQRSYWVIDVWGQVSHFPGLFRFKVYPEEVPGSNGGGEPSEEVAEHEKLPDGEPLLDYEVGVFEENKFQLRILIPAPDEEPDYEKSFRLVILDAKNRLDIRVRRAVQPPAEMRQRRMYTSSSTSSLSSMAALIPSLAARQLRDPVGGATDQSARPLKTTLQPAAQPLAGGGKAVAVTRVIPIGPPAEVVYILILFLLLLFVIHVLGHVTQPDPSHYWIGCAPAETSDPNATTSAAIFTFRPPDKVTPLTYWRRVFVLVIYLCLKSAYTFSVTLTALIIVTRYFTRESAQQLANMAEWSGMGGLDYSQSVVSIARQKLLKDSMDAYLKVELRRQQKEALAMHEACSSGIEKMFDKMEQAFDVASRRAASRRSRVLVSQAAAEYARVVAAAAVLEFANGLATFNSTAQWAIRRLKADLEGTENILAASDWLAGARIIYEEVARLRGLEPDPADPTRPFLQWAKLLPLPHDSAYSQMPFTGFNLPPNLPTFNPDKLRIPTPPVWKETLDDNQFSHLNNDADAFETRYGPSYVPFVSDATDIETDQLTWSVYEESDGKPDQSEADWPKEVLQSGSGKKKPSSQSETPGGKHAGENSSDSDGGGGGFADVFQLSWVHLLCFALFLDGFWLVHRVLHTVDTAERILYGEPIVIDCTDKGLKRRLMKRNRFRKGAKSAFKTFMRPDCVRRICAGTLALLVVCLASAHVKDILSEDVLDYTGYYDNLMMDVHLHARFVNLHIVSSAKRLTHQELASTESHAEHRYQEAQFLLYHWTGWLNRVETEQCRVLLLYKDAARALRSKISAEDGLGGGGHYPQTSWPPASDSYYSSSSSTSMNASAANEAFVPRHCRLSTSEREAELRDLRRLEPPHCPINVITPKLFQG</sequence>
<evidence type="ECO:0000313" key="6">
    <source>
        <dbReference type="Proteomes" id="UP000267029"/>
    </source>
</evidence>
<comment type="caution">
    <text evidence="1">Lacks conserved residue(s) required for the propagation of feature annotation.</text>
</comment>
<feature type="domain" description="TNFR-Cys" evidence="4">
    <location>
        <begin position="20"/>
        <end position="64"/>
    </location>
</feature>
<feature type="disulfide bond" evidence="1">
    <location>
        <begin position="46"/>
        <end position="64"/>
    </location>
</feature>
<feature type="transmembrane region" description="Helical" evidence="3">
    <location>
        <begin position="950"/>
        <end position="968"/>
    </location>
</feature>
<proteinExistence type="predicted"/>
<evidence type="ECO:0000256" key="2">
    <source>
        <dbReference type="SAM" id="MobiDB-lite"/>
    </source>
</evidence>
<dbReference type="STRING" id="53468.A0A158QWB8"/>
<dbReference type="Proteomes" id="UP000267029">
    <property type="component" value="Unassembled WGS sequence"/>
</dbReference>
<dbReference type="Gene3D" id="2.10.50.10">
    <property type="entry name" value="Tumor Necrosis Factor Receptor, subunit A, domain 2"/>
    <property type="match status" value="1"/>
</dbReference>
<keyword evidence="3" id="KW-1133">Transmembrane helix</keyword>
<gene>
    <name evidence="5" type="ORF">MCOS_LOCUS9800</name>
</gene>
<accession>A0A158QWB8</accession>
<organism evidence="5 6">
    <name type="scientific">Mesocestoides corti</name>
    <name type="common">Flatworm</name>
    <dbReference type="NCBI Taxonomy" id="53468"/>
    <lineage>
        <taxon>Eukaryota</taxon>
        <taxon>Metazoa</taxon>
        <taxon>Spiralia</taxon>
        <taxon>Lophotrochozoa</taxon>
        <taxon>Platyhelminthes</taxon>
        <taxon>Cestoda</taxon>
        <taxon>Eucestoda</taxon>
        <taxon>Cyclophyllidea</taxon>
        <taxon>Mesocestoididae</taxon>
        <taxon>Mesocestoides</taxon>
    </lineage>
</organism>
<keyword evidence="1" id="KW-1015">Disulfide bond</keyword>
<feature type="region of interest" description="Disordered" evidence="2">
    <location>
        <begin position="1312"/>
        <end position="1359"/>
    </location>
</feature>
<keyword evidence="3" id="KW-0812">Transmembrane</keyword>
<keyword evidence="6" id="KW-1185">Reference proteome</keyword>
<feature type="transmembrane region" description="Helical" evidence="3">
    <location>
        <begin position="1016"/>
        <end position="1041"/>
    </location>
</feature>
<dbReference type="EMBL" id="UXSR01005843">
    <property type="protein sequence ID" value="VDD83797.1"/>
    <property type="molecule type" value="Genomic_DNA"/>
</dbReference>
<dbReference type="OrthoDB" id="5965479at2759"/>
<dbReference type="PROSITE" id="PS00652">
    <property type="entry name" value="TNFR_NGFR_1"/>
    <property type="match status" value="1"/>
</dbReference>
<keyword evidence="3" id="KW-0472">Membrane</keyword>
<evidence type="ECO:0000256" key="3">
    <source>
        <dbReference type="SAM" id="Phobius"/>
    </source>
</evidence>
<protein>
    <recommendedName>
        <fullName evidence="4">TNFR-Cys domain-containing protein</fullName>
    </recommendedName>
</protein>
<name>A0A158QWB8_MESCO</name>
<evidence type="ECO:0000313" key="5">
    <source>
        <dbReference type="EMBL" id="VDD83797.1"/>
    </source>
</evidence>
<feature type="compositionally biased region" description="Basic and acidic residues" evidence="2">
    <location>
        <begin position="1313"/>
        <end position="1326"/>
    </location>
</feature>
<feature type="repeat" description="TNFR-Cys" evidence="1">
    <location>
        <begin position="20"/>
        <end position="64"/>
    </location>
</feature>
<evidence type="ECO:0000259" key="4">
    <source>
        <dbReference type="PROSITE" id="PS50050"/>
    </source>
</evidence>
<reference evidence="5 6" key="1">
    <citation type="submission" date="2018-10" db="EMBL/GenBank/DDBJ databases">
        <authorList>
            <consortium name="Pathogen Informatics"/>
        </authorList>
    </citation>
    <scope>NUCLEOTIDE SEQUENCE [LARGE SCALE GENOMIC DNA]</scope>
</reference>
<feature type="region of interest" description="Disordered" evidence="2">
    <location>
        <begin position="310"/>
        <end position="339"/>
    </location>
</feature>